<dbReference type="HAMAP" id="MF_00394">
    <property type="entry name" value="NAD_Glyc3P_dehydrog"/>
    <property type="match status" value="1"/>
</dbReference>
<keyword evidence="6" id="KW-0327">Glycosome</keyword>
<evidence type="ECO:0000256" key="10">
    <source>
        <dbReference type="RuleBase" id="RU000437"/>
    </source>
</evidence>
<dbReference type="AlphaFoldDB" id="A0AAD5XWZ5"/>
<evidence type="ECO:0000256" key="7">
    <source>
        <dbReference type="PIRSR" id="PIRSR000114-1"/>
    </source>
</evidence>
<keyword evidence="3 9" id="KW-0520">NAD</keyword>
<evidence type="ECO:0000256" key="5">
    <source>
        <dbReference type="ARBA" id="ARBA00060503"/>
    </source>
</evidence>
<dbReference type="SUPFAM" id="SSF51735">
    <property type="entry name" value="NAD(P)-binding Rossmann-fold domains"/>
    <property type="match status" value="1"/>
</dbReference>
<dbReference type="EC" id="1.1.1.8" evidence="11"/>
<keyword evidence="16" id="KW-1185">Reference proteome</keyword>
<proteinExistence type="inferred from homology"/>
<dbReference type="Gene3D" id="1.10.1040.10">
    <property type="entry name" value="N-(1-d-carboxylethyl)-l-norvaline Dehydrogenase, domain 2"/>
    <property type="match status" value="1"/>
</dbReference>
<evidence type="ECO:0000256" key="3">
    <source>
        <dbReference type="ARBA" id="ARBA00023027"/>
    </source>
</evidence>
<dbReference type="SUPFAM" id="SSF48179">
    <property type="entry name" value="6-phosphogluconate dehydrogenase C-terminal domain-like"/>
    <property type="match status" value="1"/>
</dbReference>
<keyword evidence="2 10" id="KW-0560">Oxidoreductase</keyword>
<comment type="similarity">
    <text evidence="1 10">Belongs to the NAD-dependent glycerol-3-phosphate dehydrogenase family.</text>
</comment>
<evidence type="ECO:0000256" key="1">
    <source>
        <dbReference type="ARBA" id="ARBA00011009"/>
    </source>
</evidence>
<evidence type="ECO:0000256" key="8">
    <source>
        <dbReference type="PIRSR" id="PIRSR000114-2"/>
    </source>
</evidence>
<feature type="domain" description="Glycerol-3-phosphate dehydrogenase NAD-dependent N-terminal" evidence="13">
    <location>
        <begin position="34"/>
        <end position="187"/>
    </location>
</feature>
<dbReference type="FunFam" id="3.40.50.720:FF:000019">
    <property type="entry name" value="Glycerol-3-phosphate dehydrogenase [NAD(P)+]"/>
    <property type="match status" value="1"/>
</dbReference>
<dbReference type="PANTHER" id="PTHR11728">
    <property type="entry name" value="GLYCEROL-3-PHOSPHATE DEHYDROGENASE"/>
    <property type="match status" value="1"/>
</dbReference>
<evidence type="ECO:0000256" key="6">
    <source>
        <dbReference type="ARBA" id="ARBA00084116"/>
    </source>
</evidence>
<feature type="domain" description="Glycerol-3-phosphate dehydrogenase NAD-dependent C-terminal" evidence="14">
    <location>
        <begin position="212"/>
        <end position="352"/>
    </location>
</feature>
<dbReference type="InterPro" id="IPR008927">
    <property type="entry name" value="6-PGluconate_DH-like_C_sf"/>
</dbReference>
<dbReference type="PIRSF" id="PIRSF000114">
    <property type="entry name" value="Glycerol-3-P_dh"/>
    <property type="match status" value="1"/>
</dbReference>
<evidence type="ECO:0000313" key="15">
    <source>
        <dbReference type="EMBL" id="KAJ3215300.1"/>
    </source>
</evidence>
<dbReference type="GO" id="GO:0046168">
    <property type="term" value="P:glycerol-3-phosphate catabolic process"/>
    <property type="evidence" value="ECO:0007669"/>
    <property type="project" value="UniProtKB-UniRule"/>
</dbReference>
<dbReference type="Pfam" id="PF01210">
    <property type="entry name" value="NAD_Gly3P_dh_N"/>
    <property type="match status" value="1"/>
</dbReference>
<dbReference type="GO" id="GO:0020015">
    <property type="term" value="C:glycosome"/>
    <property type="evidence" value="ECO:0007669"/>
    <property type="project" value="UniProtKB-SubCell"/>
</dbReference>
<evidence type="ECO:0000256" key="9">
    <source>
        <dbReference type="PIRSR" id="PIRSR000114-3"/>
    </source>
</evidence>
<feature type="binding site" evidence="9">
    <location>
        <position position="172"/>
    </location>
    <ligand>
        <name>NAD(+)</name>
        <dbReference type="ChEBI" id="CHEBI:57540"/>
    </ligand>
</feature>
<feature type="region of interest" description="Disordered" evidence="12">
    <location>
        <begin position="1"/>
        <end position="28"/>
    </location>
</feature>
<accession>A0AAD5XWZ5</accession>
<evidence type="ECO:0000256" key="11">
    <source>
        <dbReference type="RuleBase" id="RU361243"/>
    </source>
</evidence>
<dbReference type="GO" id="GO:0005829">
    <property type="term" value="C:cytosol"/>
    <property type="evidence" value="ECO:0007669"/>
    <property type="project" value="TreeGrafter"/>
</dbReference>
<comment type="catalytic activity">
    <reaction evidence="4 11">
        <text>sn-glycerol 3-phosphate + NAD(+) = dihydroxyacetone phosphate + NADH + H(+)</text>
        <dbReference type="Rhea" id="RHEA:11092"/>
        <dbReference type="ChEBI" id="CHEBI:15378"/>
        <dbReference type="ChEBI" id="CHEBI:57540"/>
        <dbReference type="ChEBI" id="CHEBI:57597"/>
        <dbReference type="ChEBI" id="CHEBI:57642"/>
        <dbReference type="ChEBI" id="CHEBI:57945"/>
        <dbReference type="EC" id="1.1.1.8"/>
    </reaction>
</comment>
<dbReference type="NCBIfam" id="NF000940">
    <property type="entry name" value="PRK00094.1-2"/>
    <property type="match status" value="1"/>
</dbReference>
<dbReference type="InterPro" id="IPR036291">
    <property type="entry name" value="NAD(P)-bd_dom_sf"/>
</dbReference>
<reference evidence="15" key="1">
    <citation type="submission" date="2020-05" db="EMBL/GenBank/DDBJ databases">
        <title>Phylogenomic resolution of chytrid fungi.</title>
        <authorList>
            <person name="Stajich J.E."/>
            <person name="Amses K."/>
            <person name="Simmons R."/>
            <person name="Seto K."/>
            <person name="Myers J."/>
            <person name="Bonds A."/>
            <person name="Quandt C.A."/>
            <person name="Barry K."/>
            <person name="Liu P."/>
            <person name="Grigoriev I."/>
            <person name="Longcore J.E."/>
            <person name="James T.Y."/>
        </authorList>
    </citation>
    <scope>NUCLEOTIDE SEQUENCE</scope>
    <source>
        <strain evidence="15">JEL0476</strain>
    </source>
</reference>
<evidence type="ECO:0000259" key="13">
    <source>
        <dbReference type="Pfam" id="PF01210"/>
    </source>
</evidence>
<feature type="binding site" evidence="9">
    <location>
        <position position="287"/>
    </location>
    <ligand>
        <name>NAD(+)</name>
        <dbReference type="ChEBI" id="CHEBI:57540"/>
    </ligand>
</feature>
<feature type="binding site" evidence="9">
    <location>
        <begin position="38"/>
        <end position="43"/>
    </location>
    <ligand>
        <name>NAD(+)</name>
        <dbReference type="ChEBI" id="CHEBI:57540"/>
    </ligand>
</feature>
<evidence type="ECO:0000256" key="12">
    <source>
        <dbReference type="SAM" id="MobiDB-lite"/>
    </source>
</evidence>
<evidence type="ECO:0000256" key="4">
    <source>
        <dbReference type="ARBA" id="ARBA00048683"/>
    </source>
</evidence>
<dbReference type="GO" id="GO:0051287">
    <property type="term" value="F:NAD binding"/>
    <property type="evidence" value="ECO:0007669"/>
    <property type="project" value="UniProtKB-UniRule"/>
</dbReference>
<dbReference type="FunFam" id="1.10.1040.10:FF:000001">
    <property type="entry name" value="Glycerol-3-phosphate dehydrogenase [NAD(P)+]"/>
    <property type="match status" value="1"/>
</dbReference>
<name>A0AAD5XWZ5_9FUNG</name>
<dbReference type="GO" id="GO:0005975">
    <property type="term" value="P:carbohydrate metabolic process"/>
    <property type="evidence" value="ECO:0007669"/>
    <property type="project" value="InterPro"/>
</dbReference>
<gene>
    <name evidence="15" type="ORF">HK099_006428</name>
</gene>
<feature type="binding site" evidence="8">
    <location>
        <begin position="287"/>
        <end position="288"/>
    </location>
    <ligand>
        <name>substrate</name>
    </ligand>
</feature>
<feature type="binding site" evidence="8">
    <location>
        <position position="137"/>
    </location>
    <ligand>
        <name>substrate</name>
    </ligand>
</feature>
<protein>
    <recommendedName>
        <fullName evidence="11">Glycerol-3-phosphate dehydrogenase [NAD(+)]</fullName>
        <ecNumber evidence="11">1.1.1.8</ecNumber>
    </recommendedName>
</protein>
<dbReference type="InterPro" id="IPR006168">
    <property type="entry name" value="G3P_DH_NAD-dep"/>
</dbReference>
<dbReference type="NCBIfam" id="NF000942">
    <property type="entry name" value="PRK00094.1-4"/>
    <property type="match status" value="1"/>
</dbReference>
<dbReference type="Pfam" id="PF07479">
    <property type="entry name" value="NAD_Gly3P_dh_C"/>
    <property type="match status" value="1"/>
</dbReference>
<dbReference type="EMBL" id="JADGJW010000553">
    <property type="protein sequence ID" value="KAJ3215300.1"/>
    <property type="molecule type" value="Genomic_DNA"/>
</dbReference>
<dbReference type="PRINTS" id="PR00077">
    <property type="entry name" value="GPDHDRGNASE"/>
</dbReference>
<feature type="active site" description="Proton acceptor" evidence="7">
    <location>
        <position position="223"/>
    </location>
</feature>
<dbReference type="GO" id="GO:0141152">
    <property type="term" value="F:glycerol-3-phosphate dehydrogenase (NAD+) activity"/>
    <property type="evidence" value="ECO:0007669"/>
    <property type="project" value="UniProtKB-UniRule"/>
</dbReference>
<dbReference type="InterPro" id="IPR006109">
    <property type="entry name" value="G3P_DH_NAD-dep_C"/>
</dbReference>
<dbReference type="InterPro" id="IPR011128">
    <property type="entry name" value="G3P_DH_NAD-dep_N"/>
</dbReference>
<organism evidence="15 16">
    <name type="scientific">Clydaea vesicula</name>
    <dbReference type="NCBI Taxonomy" id="447962"/>
    <lineage>
        <taxon>Eukaryota</taxon>
        <taxon>Fungi</taxon>
        <taxon>Fungi incertae sedis</taxon>
        <taxon>Chytridiomycota</taxon>
        <taxon>Chytridiomycota incertae sedis</taxon>
        <taxon>Chytridiomycetes</taxon>
        <taxon>Lobulomycetales</taxon>
        <taxon>Lobulomycetaceae</taxon>
        <taxon>Clydaea</taxon>
    </lineage>
</organism>
<evidence type="ECO:0000313" key="16">
    <source>
        <dbReference type="Proteomes" id="UP001211065"/>
    </source>
</evidence>
<dbReference type="PANTHER" id="PTHR11728:SF1">
    <property type="entry name" value="GLYCEROL-3-PHOSPHATE DEHYDROGENASE [NAD(+)] 2, CHLOROPLASTIC"/>
    <property type="match status" value="1"/>
</dbReference>
<dbReference type="Gene3D" id="3.40.50.720">
    <property type="entry name" value="NAD(P)-binding Rossmann-like Domain"/>
    <property type="match status" value="1"/>
</dbReference>
<dbReference type="Proteomes" id="UP001211065">
    <property type="component" value="Unassembled WGS sequence"/>
</dbReference>
<evidence type="ECO:0000259" key="14">
    <source>
        <dbReference type="Pfam" id="PF07479"/>
    </source>
</evidence>
<evidence type="ECO:0000256" key="2">
    <source>
        <dbReference type="ARBA" id="ARBA00023002"/>
    </source>
</evidence>
<comment type="caution">
    <text evidence="15">The sequence shown here is derived from an EMBL/GenBank/DDBJ whole genome shotgun (WGS) entry which is preliminary data.</text>
</comment>
<comment type="subcellular location">
    <subcellularLocation>
        <location evidence="5">Glycosome</location>
    </subcellularLocation>
</comment>
<sequence length="366" mass="39360">MGILQSKSIEVSEDTESNSFAKDDGSEGKEDKSILVLGAGNFGTCLADHLASLGNEVTIWARSQEVVDGINLQHKNVKYLSHVLLSENLKATTVLNQEVFDAVTVVICAIPSQLMRTILERVKPFLTTRHLLIFVNKGIEKGTLSFPHDIVVSELGEEIGYNATFLSGPSFAAEVVERKHTCVTAASLVHIRALRTQKLFHAPHFRVYDATDVIGVEVAGALKNVMALASGCSSGIGLQLNARAALITRALAEITRIGVKLGANPLTFAGLSGVGDLFLTCTSEKSRNFTVGYRLGKGEKLDDVIRTLGSVAEGVETVPAAYELCRKLGVDSPIIDAVHAVLMKGLTVDEVFKNVTHRSPKSELTH</sequence>
<dbReference type="InterPro" id="IPR013328">
    <property type="entry name" value="6PGD_dom2"/>
</dbReference>